<organism evidence="1 2">
    <name type="scientific">Sphingobacterium athyrii</name>
    <dbReference type="NCBI Taxonomy" id="2152717"/>
    <lineage>
        <taxon>Bacteria</taxon>
        <taxon>Pseudomonadati</taxon>
        <taxon>Bacteroidota</taxon>
        <taxon>Sphingobacteriia</taxon>
        <taxon>Sphingobacteriales</taxon>
        <taxon>Sphingobacteriaceae</taxon>
        <taxon>Sphingobacterium</taxon>
    </lineage>
</organism>
<keyword evidence="2" id="KW-1185">Reference proteome</keyword>
<comment type="caution">
    <text evidence="1">The sequence shown here is derived from an EMBL/GenBank/DDBJ whole genome shotgun (WGS) entry which is preliminary data.</text>
</comment>
<evidence type="ECO:0008006" key="3">
    <source>
        <dbReference type="Google" id="ProtNLM"/>
    </source>
</evidence>
<name>A0A363NL92_9SPHI</name>
<proteinExistence type="predicted"/>
<accession>A0A363NL92</accession>
<reference evidence="1 2" key="1">
    <citation type="submission" date="2018-04" db="EMBL/GenBank/DDBJ databases">
        <title>Sphingobacterium sp. M46 Genome.</title>
        <authorList>
            <person name="Cheng J."/>
            <person name="Li Y."/>
        </authorList>
    </citation>
    <scope>NUCLEOTIDE SEQUENCE [LARGE SCALE GENOMIC DNA]</scope>
    <source>
        <strain evidence="1 2">M46</strain>
    </source>
</reference>
<dbReference type="AlphaFoldDB" id="A0A363NL92"/>
<gene>
    <name evidence="1" type="ORF">DCO56_27530</name>
</gene>
<dbReference type="Proteomes" id="UP000250831">
    <property type="component" value="Unassembled WGS sequence"/>
</dbReference>
<dbReference type="InterPro" id="IPR011006">
    <property type="entry name" value="CheY-like_superfamily"/>
</dbReference>
<dbReference type="SUPFAM" id="SSF52172">
    <property type="entry name" value="CheY-like"/>
    <property type="match status" value="1"/>
</dbReference>
<dbReference type="EMBL" id="QCXX01000010">
    <property type="protein sequence ID" value="PUV21552.1"/>
    <property type="molecule type" value="Genomic_DNA"/>
</dbReference>
<protein>
    <recommendedName>
        <fullName evidence="3">Response regulatory domain-containing protein</fullName>
    </recommendedName>
</protein>
<dbReference type="RefSeq" id="WP_108636889.1">
    <property type="nucleotide sequence ID" value="NZ_QCXX01000010.1"/>
</dbReference>
<dbReference type="OrthoDB" id="711411at2"/>
<sequence>MKRFSCILVEDDALAIDMLEDYINRKHELILKGVGTELSEVKQLLESIDPSIIFLDLIIPPGESNGFHYGEISNKSFIILTSAIPLHLYKGPLPNGPIFELPKPISYEKFSICVEQVIVELKNQNCE</sequence>
<evidence type="ECO:0000313" key="1">
    <source>
        <dbReference type="EMBL" id="PUV21552.1"/>
    </source>
</evidence>
<evidence type="ECO:0000313" key="2">
    <source>
        <dbReference type="Proteomes" id="UP000250831"/>
    </source>
</evidence>